<dbReference type="Pfam" id="PF15749">
    <property type="entry name" value="MRNIP"/>
    <property type="match status" value="1"/>
</dbReference>
<dbReference type="InterPro" id="IPR049472">
    <property type="entry name" value="MRNIP_N"/>
</dbReference>
<feature type="region of interest" description="Disordered" evidence="1">
    <location>
        <begin position="239"/>
        <end position="268"/>
    </location>
</feature>
<dbReference type="PANTHER" id="PTHR15863:SF2">
    <property type="entry name" value="MRN COMPLEX-INTERACTING PROTEIN"/>
    <property type="match status" value="1"/>
</dbReference>
<proteinExistence type="predicted"/>
<evidence type="ECO:0000259" key="2">
    <source>
        <dbReference type="Pfam" id="PF15749"/>
    </source>
</evidence>
<evidence type="ECO:0000313" key="4">
    <source>
        <dbReference type="Proteomes" id="UP001628156"/>
    </source>
</evidence>
<sequence>MAQEFVLLQCFSCKMFQVHIKKKTKKFECKVCGAKQSYKHIFGISNQAKDLRQLCGEYNEKRIIEEEQNIEKQVKQKEEEEDKVLYITEEEEQKRINKGEQSIWKEFEEEEVEEGDLYQKMIKPFETKDEEKKRKTEKSKRCKEKEEKQIKRQITTKTQTIKLSKEKEINEEINDIEEILALFDNNSQKIKDEKVKESQENKYIQKPLILKNEENKQTKSSIKLSTILQTLKQTTSQIPEEDEFLFGGNEQDEEDNIRKKTTSIWDDF</sequence>
<reference evidence="3 4" key="1">
    <citation type="journal article" date="2019" name="PLoS Negl. Trop. Dis.">
        <title>Whole genome sequencing of Entamoeba nuttalli reveals mammalian host-related molecular signatures and a novel octapeptide-repeat surface protein.</title>
        <authorList>
            <person name="Tanaka M."/>
            <person name="Makiuchi T."/>
            <person name="Komiyama T."/>
            <person name="Shiina T."/>
            <person name="Osaki K."/>
            <person name="Tachibana H."/>
        </authorList>
    </citation>
    <scope>NUCLEOTIDE SEQUENCE [LARGE SCALE GENOMIC DNA]</scope>
    <source>
        <strain evidence="3 4">P19-061405</strain>
    </source>
</reference>
<evidence type="ECO:0000313" key="3">
    <source>
        <dbReference type="EMBL" id="GAB1219474.1"/>
    </source>
</evidence>
<comment type="caution">
    <text evidence="3">The sequence shown here is derived from an EMBL/GenBank/DDBJ whole genome shotgun (WGS) entry which is preliminary data.</text>
</comment>
<accession>A0ABQ0D9D6</accession>
<evidence type="ECO:0000256" key="1">
    <source>
        <dbReference type="SAM" id="MobiDB-lite"/>
    </source>
</evidence>
<dbReference type="Proteomes" id="UP001628156">
    <property type="component" value="Unassembled WGS sequence"/>
</dbReference>
<gene>
    <name evidence="3" type="ORF">ENUP19_0036G0048</name>
</gene>
<dbReference type="PANTHER" id="PTHR15863">
    <property type="entry name" value="MRN COMPLEX-INTERACTING PROTEIN"/>
    <property type="match status" value="1"/>
</dbReference>
<keyword evidence="4" id="KW-1185">Reference proteome</keyword>
<organism evidence="3 4">
    <name type="scientific">Entamoeba nuttalli</name>
    <dbReference type="NCBI Taxonomy" id="412467"/>
    <lineage>
        <taxon>Eukaryota</taxon>
        <taxon>Amoebozoa</taxon>
        <taxon>Evosea</taxon>
        <taxon>Archamoebae</taxon>
        <taxon>Mastigamoebida</taxon>
        <taxon>Entamoebidae</taxon>
        <taxon>Entamoeba</taxon>
    </lineage>
</organism>
<feature type="region of interest" description="Disordered" evidence="1">
    <location>
        <begin position="127"/>
        <end position="149"/>
    </location>
</feature>
<dbReference type="EMBL" id="BAAFRS010000036">
    <property type="protein sequence ID" value="GAB1219474.1"/>
    <property type="molecule type" value="Genomic_DNA"/>
</dbReference>
<feature type="compositionally biased region" description="Acidic residues" evidence="1">
    <location>
        <begin position="239"/>
        <end position="255"/>
    </location>
</feature>
<dbReference type="InterPro" id="IPR032739">
    <property type="entry name" value="MRNIP"/>
</dbReference>
<feature type="domain" description="MRN complex-interacting protein N-terminal" evidence="2">
    <location>
        <begin position="7"/>
        <end position="107"/>
    </location>
</feature>
<name>A0ABQ0D9D6_9EUKA</name>
<protein>
    <recommendedName>
        <fullName evidence="2">MRN complex-interacting protein N-terminal domain-containing protein</fullName>
    </recommendedName>
</protein>